<feature type="compositionally biased region" description="Polar residues" evidence="1">
    <location>
        <begin position="15"/>
        <end position="26"/>
    </location>
</feature>
<dbReference type="AlphaFoldDB" id="A0AA88IZS9"/>
<name>A0AA88IZS9_FICCA</name>
<organism evidence="2 3">
    <name type="scientific">Ficus carica</name>
    <name type="common">Common fig</name>
    <dbReference type="NCBI Taxonomy" id="3494"/>
    <lineage>
        <taxon>Eukaryota</taxon>
        <taxon>Viridiplantae</taxon>
        <taxon>Streptophyta</taxon>
        <taxon>Embryophyta</taxon>
        <taxon>Tracheophyta</taxon>
        <taxon>Spermatophyta</taxon>
        <taxon>Magnoliopsida</taxon>
        <taxon>eudicotyledons</taxon>
        <taxon>Gunneridae</taxon>
        <taxon>Pentapetalae</taxon>
        <taxon>rosids</taxon>
        <taxon>fabids</taxon>
        <taxon>Rosales</taxon>
        <taxon>Moraceae</taxon>
        <taxon>Ficeae</taxon>
        <taxon>Ficus</taxon>
    </lineage>
</organism>
<reference evidence="2" key="1">
    <citation type="submission" date="2023-07" db="EMBL/GenBank/DDBJ databases">
        <title>draft genome sequence of fig (Ficus carica).</title>
        <authorList>
            <person name="Takahashi T."/>
            <person name="Nishimura K."/>
        </authorList>
    </citation>
    <scope>NUCLEOTIDE SEQUENCE</scope>
</reference>
<dbReference type="PANTHER" id="PTHR35318">
    <property type="entry name" value="BNAA10G08410D PROTEIN"/>
    <property type="match status" value="1"/>
</dbReference>
<sequence length="114" mass="12015">MPTPTPAPAAKENGGQASSGHASTPRRNGRCSASMKNVSAGHWRPALQAITEDGLVAPVVESKSKQMVQKKSPTKGGSNMAKSHRYNSTKSSKDSRANPVPVIIPTFSPTPFVF</sequence>
<dbReference type="EMBL" id="BTGU01000075">
    <property type="protein sequence ID" value="GMN58056.1"/>
    <property type="molecule type" value="Genomic_DNA"/>
</dbReference>
<comment type="caution">
    <text evidence="2">The sequence shown here is derived from an EMBL/GenBank/DDBJ whole genome shotgun (WGS) entry which is preliminary data.</text>
</comment>
<gene>
    <name evidence="2" type="ORF">TIFTF001_027148</name>
</gene>
<evidence type="ECO:0000313" key="3">
    <source>
        <dbReference type="Proteomes" id="UP001187192"/>
    </source>
</evidence>
<feature type="region of interest" description="Disordered" evidence="1">
    <location>
        <begin position="61"/>
        <end position="102"/>
    </location>
</feature>
<evidence type="ECO:0000313" key="2">
    <source>
        <dbReference type="EMBL" id="GMN58056.1"/>
    </source>
</evidence>
<keyword evidence="3" id="KW-1185">Reference proteome</keyword>
<proteinExistence type="predicted"/>
<protein>
    <submittedName>
        <fullName evidence="2">Uncharacterized protein</fullName>
    </submittedName>
</protein>
<evidence type="ECO:0000256" key="1">
    <source>
        <dbReference type="SAM" id="MobiDB-lite"/>
    </source>
</evidence>
<accession>A0AA88IZS9</accession>
<dbReference type="Proteomes" id="UP001187192">
    <property type="component" value="Unassembled WGS sequence"/>
</dbReference>
<feature type="compositionally biased region" description="Polar residues" evidence="1">
    <location>
        <begin position="65"/>
        <end position="81"/>
    </location>
</feature>
<dbReference type="PANTHER" id="PTHR35318:SF2">
    <property type="entry name" value="OS08G0138900 PROTEIN"/>
    <property type="match status" value="1"/>
</dbReference>
<feature type="region of interest" description="Disordered" evidence="1">
    <location>
        <begin position="1"/>
        <end position="37"/>
    </location>
</feature>